<evidence type="ECO:0000313" key="1">
    <source>
        <dbReference type="EMBL" id="KAJ0076128.1"/>
    </source>
</evidence>
<dbReference type="Proteomes" id="UP001164250">
    <property type="component" value="Chromosome 15"/>
</dbReference>
<name>A0ACC0ZWU7_9ROSI</name>
<keyword evidence="2" id="KW-1185">Reference proteome</keyword>
<sequence>MDILHCTMLVAKDVLPLRKCFYGLTQTLLCNLITMDTQFDNNGYTPLHLPAMNGDVAILEEFMAAARSSFQILTKNESETVFHLALAEYILLKRKVDINYRNYKGHTALEILSQAGSASGNQHLKDQIMKAGKMGIELPQSLVPEIPKDALENGHARSLAHKKEIFFPKDALENGYARSLAHKNKEIFFPKEEEEEIYTEVTLEDRETPTVQGTNSSEPLSSSERSTQATTHEQKRQSKKHRRELIEMYKHYHHTKNHAYTEVLQKCAKHNHTRKDH</sequence>
<organism evidence="1 2">
    <name type="scientific">Pistacia atlantica</name>
    <dbReference type="NCBI Taxonomy" id="434234"/>
    <lineage>
        <taxon>Eukaryota</taxon>
        <taxon>Viridiplantae</taxon>
        <taxon>Streptophyta</taxon>
        <taxon>Embryophyta</taxon>
        <taxon>Tracheophyta</taxon>
        <taxon>Spermatophyta</taxon>
        <taxon>Magnoliopsida</taxon>
        <taxon>eudicotyledons</taxon>
        <taxon>Gunneridae</taxon>
        <taxon>Pentapetalae</taxon>
        <taxon>rosids</taxon>
        <taxon>malvids</taxon>
        <taxon>Sapindales</taxon>
        <taxon>Anacardiaceae</taxon>
        <taxon>Pistacia</taxon>
    </lineage>
</organism>
<accession>A0ACC0ZWU7</accession>
<dbReference type="EMBL" id="CM047910">
    <property type="protein sequence ID" value="KAJ0076128.1"/>
    <property type="molecule type" value="Genomic_DNA"/>
</dbReference>
<protein>
    <submittedName>
        <fullName evidence="1">Uncharacterized protein</fullName>
    </submittedName>
</protein>
<reference evidence="2" key="1">
    <citation type="journal article" date="2023" name="G3 (Bethesda)">
        <title>Genome assembly and association tests identify interacting loci associated with vigor, precocity, and sex in interspecific pistachio rootstocks.</title>
        <authorList>
            <person name="Palmer W."/>
            <person name="Jacygrad E."/>
            <person name="Sagayaradj S."/>
            <person name="Cavanaugh K."/>
            <person name="Han R."/>
            <person name="Bertier L."/>
            <person name="Beede B."/>
            <person name="Kafkas S."/>
            <person name="Golino D."/>
            <person name="Preece J."/>
            <person name="Michelmore R."/>
        </authorList>
    </citation>
    <scope>NUCLEOTIDE SEQUENCE [LARGE SCALE GENOMIC DNA]</scope>
</reference>
<gene>
    <name evidence="1" type="ORF">Patl1_34034</name>
</gene>
<comment type="caution">
    <text evidence="1">The sequence shown here is derived from an EMBL/GenBank/DDBJ whole genome shotgun (WGS) entry which is preliminary data.</text>
</comment>
<proteinExistence type="predicted"/>
<evidence type="ECO:0000313" key="2">
    <source>
        <dbReference type="Proteomes" id="UP001164250"/>
    </source>
</evidence>